<dbReference type="Proteomes" id="UP001234178">
    <property type="component" value="Unassembled WGS sequence"/>
</dbReference>
<comment type="caution">
    <text evidence="2">The sequence shown here is derived from an EMBL/GenBank/DDBJ whole genome shotgun (WGS) entry which is preliminary data.</text>
</comment>
<keyword evidence="1" id="KW-1133">Transmembrane helix</keyword>
<evidence type="ECO:0000313" key="3">
    <source>
        <dbReference type="Proteomes" id="UP001234178"/>
    </source>
</evidence>
<protein>
    <submittedName>
        <fullName evidence="2">Uncharacterized protein</fullName>
    </submittedName>
</protein>
<dbReference type="EMBL" id="JAOYFB010000037">
    <property type="protein sequence ID" value="KAK4022663.1"/>
    <property type="molecule type" value="Genomic_DNA"/>
</dbReference>
<sequence>MRLFELKAKHDNVALPFFLAIAYLMLKAWTLGVQKCITTVAIVGALLRDDGQRHYRLKLELHDGTTSLSPSWLTDSISLFRYKVAVDKLQTLINL</sequence>
<proteinExistence type="predicted"/>
<gene>
    <name evidence="2" type="ORF">OUZ56_008117</name>
</gene>
<reference evidence="2 3" key="1">
    <citation type="journal article" date="2023" name="Nucleic Acids Res.">
        <title>The hologenome of Daphnia magna reveals possible DNA methylation and microbiome-mediated evolution of the host genome.</title>
        <authorList>
            <person name="Chaturvedi A."/>
            <person name="Li X."/>
            <person name="Dhandapani V."/>
            <person name="Marshall H."/>
            <person name="Kissane S."/>
            <person name="Cuenca-Cambronero M."/>
            <person name="Asole G."/>
            <person name="Calvet F."/>
            <person name="Ruiz-Romero M."/>
            <person name="Marangio P."/>
            <person name="Guigo R."/>
            <person name="Rago D."/>
            <person name="Mirbahai L."/>
            <person name="Eastwood N."/>
            <person name="Colbourne J.K."/>
            <person name="Zhou J."/>
            <person name="Mallon E."/>
            <person name="Orsini L."/>
        </authorList>
    </citation>
    <scope>NUCLEOTIDE SEQUENCE [LARGE SCALE GENOMIC DNA]</scope>
    <source>
        <strain evidence="2">LRV0_1</strain>
    </source>
</reference>
<feature type="transmembrane region" description="Helical" evidence="1">
    <location>
        <begin position="12"/>
        <end position="32"/>
    </location>
</feature>
<evidence type="ECO:0000256" key="1">
    <source>
        <dbReference type="SAM" id="Phobius"/>
    </source>
</evidence>
<organism evidence="2 3">
    <name type="scientific">Daphnia magna</name>
    <dbReference type="NCBI Taxonomy" id="35525"/>
    <lineage>
        <taxon>Eukaryota</taxon>
        <taxon>Metazoa</taxon>
        <taxon>Ecdysozoa</taxon>
        <taxon>Arthropoda</taxon>
        <taxon>Crustacea</taxon>
        <taxon>Branchiopoda</taxon>
        <taxon>Diplostraca</taxon>
        <taxon>Cladocera</taxon>
        <taxon>Anomopoda</taxon>
        <taxon>Daphniidae</taxon>
        <taxon>Daphnia</taxon>
    </lineage>
</organism>
<keyword evidence="3" id="KW-1185">Reference proteome</keyword>
<keyword evidence="1" id="KW-0812">Transmembrane</keyword>
<keyword evidence="1" id="KW-0472">Membrane</keyword>
<name>A0ABR0ACC9_9CRUS</name>
<evidence type="ECO:0000313" key="2">
    <source>
        <dbReference type="EMBL" id="KAK4022663.1"/>
    </source>
</evidence>
<accession>A0ABR0ACC9</accession>